<keyword evidence="3" id="KW-1185">Reference proteome</keyword>
<proteinExistence type="predicted"/>
<reference evidence="2" key="1">
    <citation type="submission" date="2025-08" db="UniProtKB">
        <authorList>
            <consortium name="Ensembl"/>
        </authorList>
    </citation>
    <scope>IDENTIFICATION</scope>
</reference>
<evidence type="ECO:0000313" key="3">
    <source>
        <dbReference type="Proteomes" id="UP000694425"/>
    </source>
</evidence>
<dbReference type="Proteomes" id="UP000694425">
    <property type="component" value="Unplaced"/>
</dbReference>
<name>A0A8C7AD66_NEOVI</name>
<accession>A0A8C7AD66</accession>
<organism evidence="2 3">
    <name type="scientific">Neovison vison</name>
    <name type="common">American mink</name>
    <name type="synonym">Mustela vison</name>
    <dbReference type="NCBI Taxonomy" id="452646"/>
    <lineage>
        <taxon>Eukaryota</taxon>
        <taxon>Metazoa</taxon>
        <taxon>Chordata</taxon>
        <taxon>Craniata</taxon>
        <taxon>Vertebrata</taxon>
        <taxon>Euteleostomi</taxon>
        <taxon>Mammalia</taxon>
        <taxon>Eutheria</taxon>
        <taxon>Laurasiatheria</taxon>
        <taxon>Carnivora</taxon>
        <taxon>Caniformia</taxon>
        <taxon>Musteloidea</taxon>
        <taxon>Mustelidae</taxon>
        <taxon>Mustelinae</taxon>
        <taxon>Neogale</taxon>
    </lineage>
</organism>
<sequence>MAVKELRAELEQRLGALAIHTEVVEHPEVRRFCGDSHAGEVGWGGSAEALGRGGEDQRPQR</sequence>
<feature type="region of interest" description="Disordered" evidence="1">
    <location>
        <begin position="41"/>
        <end position="61"/>
    </location>
</feature>
<dbReference type="AlphaFoldDB" id="A0A8C7AD66"/>
<evidence type="ECO:0000313" key="2">
    <source>
        <dbReference type="Ensembl" id="ENSNVIP00000002801.1"/>
    </source>
</evidence>
<dbReference type="Ensembl" id="ENSNVIT00000003248.1">
    <property type="protein sequence ID" value="ENSNVIP00000002801.1"/>
    <property type="gene ID" value="ENSNVIG00000002228.1"/>
</dbReference>
<protein>
    <submittedName>
        <fullName evidence="2">Uncharacterized protein</fullName>
    </submittedName>
</protein>
<evidence type="ECO:0000256" key="1">
    <source>
        <dbReference type="SAM" id="MobiDB-lite"/>
    </source>
</evidence>
<reference evidence="2" key="2">
    <citation type="submission" date="2025-09" db="UniProtKB">
        <authorList>
            <consortium name="Ensembl"/>
        </authorList>
    </citation>
    <scope>IDENTIFICATION</scope>
</reference>